<organism evidence="4 5">
    <name type="scientific">Mya arenaria</name>
    <name type="common">Soft-shell clam</name>
    <dbReference type="NCBI Taxonomy" id="6604"/>
    <lineage>
        <taxon>Eukaryota</taxon>
        <taxon>Metazoa</taxon>
        <taxon>Spiralia</taxon>
        <taxon>Lophotrochozoa</taxon>
        <taxon>Mollusca</taxon>
        <taxon>Bivalvia</taxon>
        <taxon>Autobranchia</taxon>
        <taxon>Heteroconchia</taxon>
        <taxon>Euheterodonta</taxon>
        <taxon>Imparidentia</taxon>
        <taxon>Neoheterodontei</taxon>
        <taxon>Myida</taxon>
        <taxon>Myoidea</taxon>
        <taxon>Myidae</taxon>
        <taxon>Mya</taxon>
    </lineage>
</organism>
<proteinExistence type="inferred from homology"/>
<keyword evidence="3" id="KW-0677">Repeat</keyword>
<comment type="similarity">
    <text evidence="1">Belongs to the PRAME family. LRRC14 subfamily.</text>
</comment>
<dbReference type="Proteomes" id="UP001164746">
    <property type="component" value="Chromosome 10"/>
</dbReference>
<dbReference type="InterPro" id="IPR032675">
    <property type="entry name" value="LRR_dom_sf"/>
</dbReference>
<dbReference type="EMBL" id="CP111021">
    <property type="protein sequence ID" value="WAR18073.1"/>
    <property type="molecule type" value="Genomic_DNA"/>
</dbReference>
<evidence type="ECO:0000256" key="2">
    <source>
        <dbReference type="ARBA" id="ARBA00014228"/>
    </source>
</evidence>
<accession>A0ABY7F7A2</accession>
<sequence length="618" mass="69037">MFKALDRPHYDTLQLNRSKSKKTQGPQARQVSTLADLAAVTLNWHSAKLEDGMQDIPRHLLPHILKLAILNDQAWAVITLIANWPFQTLRFSDILNTEEAEVFEDEMAGINYFVLDGLTGRTKACKLTCLDFTNIILLITCWTASTNIILRKSLSVITCWTASINIILRNSLSVITCWTGSINIILLITCWTASINIIPRKSLSVITCWTASINIILRKSLSVITCWTASINIIPRKSLSVITCWTASINIIPHTSLVRQMIQAWPLLSLTKSKLKPKTLAKTVAKTAGLDQVKLSFEIIPKILAERLDNDVIRFATSRIKLPREIIDGDIITDSLAPFVVLKGQNAETLEGLSLQQLEEGILWLVIDDLCRFTRLTALDLQDCNIYLQEGKTRARTSTRARLSNTLKCLTSLRRLNLASNYLVGCLGEILDAVQNPLQFLGIRSCDLDQSDLSSLEQSKHAASIRELNISKLCHFSLFGSDNLTPSDVLKMVKHFPNVTVLNLAQNHLTDSGMGDFLQTLPKLTSLKGLDLSGNNLQLDSHLSLARACAHIPVMQWLRLSSVDRLNLDEFLENLNFGNQEMEGKIMNAMKELGREDISVNILPPSVAIMVDLVDFFD</sequence>
<name>A0ABY7F7A2_MYAAR</name>
<reference evidence="4" key="1">
    <citation type="submission" date="2022-11" db="EMBL/GenBank/DDBJ databases">
        <title>Centuries of genome instability and evolution in soft-shell clam transmissible cancer (bioRxiv).</title>
        <authorList>
            <person name="Hart S.F.M."/>
            <person name="Yonemitsu M.A."/>
            <person name="Giersch R.M."/>
            <person name="Beal B.F."/>
            <person name="Arriagada G."/>
            <person name="Davis B.W."/>
            <person name="Ostrander E.A."/>
            <person name="Goff S.P."/>
            <person name="Metzger M.J."/>
        </authorList>
    </citation>
    <scope>NUCLEOTIDE SEQUENCE</scope>
    <source>
        <strain evidence="4">MELC-2E11</strain>
        <tissue evidence="4">Siphon/mantle</tissue>
    </source>
</reference>
<dbReference type="SUPFAM" id="SSF52047">
    <property type="entry name" value="RNI-like"/>
    <property type="match status" value="1"/>
</dbReference>
<evidence type="ECO:0000313" key="4">
    <source>
        <dbReference type="EMBL" id="WAR18073.1"/>
    </source>
</evidence>
<dbReference type="PANTHER" id="PTHR14224:SF37">
    <property type="entry name" value="LEUCINE-RICH REPEAT-CONTAINING PROTEIN 14"/>
    <property type="match status" value="1"/>
</dbReference>
<evidence type="ECO:0000256" key="3">
    <source>
        <dbReference type="ARBA" id="ARBA00022737"/>
    </source>
</evidence>
<protein>
    <recommendedName>
        <fullName evidence="2">Leucine-rich repeat-containing protein 14</fullName>
    </recommendedName>
</protein>
<gene>
    <name evidence="4" type="ORF">MAR_032667</name>
</gene>
<dbReference type="Gene3D" id="3.80.10.10">
    <property type="entry name" value="Ribonuclease Inhibitor"/>
    <property type="match status" value="1"/>
</dbReference>
<dbReference type="InterPro" id="IPR001611">
    <property type="entry name" value="Leu-rich_rpt"/>
</dbReference>
<keyword evidence="5" id="KW-1185">Reference proteome</keyword>
<dbReference type="SMART" id="SM00368">
    <property type="entry name" value="LRR_RI"/>
    <property type="match status" value="3"/>
</dbReference>
<evidence type="ECO:0000313" key="5">
    <source>
        <dbReference type="Proteomes" id="UP001164746"/>
    </source>
</evidence>
<dbReference type="InterPro" id="IPR050694">
    <property type="entry name" value="LRRC14/PRAME"/>
</dbReference>
<evidence type="ECO:0000256" key="1">
    <source>
        <dbReference type="ARBA" id="ARBA00009552"/>
    </source>
</evidence>
<dbReference type="Pfam" id="PF13516">
    <property type="entry name" value="LRR_6"/>
    <property type="match status" value="1"/>
</dbReference>
<dbReference type="PANTHER" id="PTHR14224">
    <property type="entry name" value="SIMILAR TO PREFERENTIALLY EXPRESSED ANTIGEN IN MELANOMA-LIKE 3"/>
    <property type="match status" value="1"/>
</dbReference>